<keyword evidence="2" id="KW-0812">Transmembrane</keyword>
<protein>
    <recommendedName>
        <fullName evidence="5">Cytochrome c domain-containing protein</fullName>
    </recommendedName>
</protein>
<reference evidence="3 4" key="1">
    <citation type="submission" date="2019-02" db="EMBL/GenBank/DDBJ databases">
        <title>Deep-cultivation of Planctomycetes and their phenomic and genomic characterization uncovers novel biology.</title>
        <authorList>
            <person name="Wiegand S."/>
            <person name="Jogler M."/>
            <person name="Boedeker C."/>
            <person name="Pinto D."/>
            <person name="Vollmers J."/>
            <person name="Rivas-Marin E."/>
            <person name="Kohn T."/>
            <person name="Peeters S.H."/>
            <person name="Heuer A."/>
            <person name="Rast P."/>
            <person name="Oberbeckmann S."/>
            <person name="Bunk B."/>
            <person name="Jeske O."/>
            <person name="Meyerdierks A."/>
            <person name="Storesund J.E."/>
            <person name="Kallscheuer N."/>
            <person name="Luecker S."/>
            <person name="Lage O.M."/>
            <person name="Pohl T."/>
            <person name="Merkel B.J."/>
            <person name="Hornburger P."/>
            <person name="Mueller R.-W."/>
            <person name="Bruemmer F."/>
            <person name="Labrenz M."/>
            <person name="Spormann A.M."/>
            <person name="Op Den Camp H."/>
            <person name="Overmann J."/>
            <person name="Amann R."/>
            <person name="Jetten M.S.M."/>
            <person name="Mascher T."/>
            <person name="Medema M.H."/>
            <person name="Devos D.P."/>
            <person name="Kaster A.-K."/>
            <person name="Ovreas L."/>
            <person name="Rohde M."/>
            <person name="Galperin M.Y."/>
            <person name="Jogler C."/>
        </authorList>
    </citation>
    <scope>NUCLEOTIDE SEQUENCE [LARGE SCALE GENOMIC DNA]</scope>
    <source>
        <strain evidence="3 4">Pla52o</strain>
    </source>
</reference>
<evidence type="ECO:0000313" key="3">
    <source>
        <dbReference type="EMBL" id="TWU22154.1"/>
    </source>
</evidence>
<evidence type="ECO:0000256" key="1">
    <source>
        <dbReference type="SAM" id="MobiDB-lite"/>
    </source>
</evidence>
<gene>
    <name evidence="3" type="ORF">Pla52o_32070</name>
</gene>
<feature type="region of interest" description="Disordered" evidence="1">
    <location>
        <begin position="1"/>
        <end position="24"/>
    </location>
</feature>
<dbReference type="GO" id="GO:0020037">
    <property type="term" value="F:heme binding"/>
    <property type="evidence" value="ECO:0007669"/>
    <property type="project" value="InterPro"/>
</dbReference>
<dbReference type="GO" id="GO:0009055">
    <property type="term" value="F:electron transfer activity"/>
    <property type="evidence" value="ECO:0007669"/>
    <property type="project" value="InterPro"/>
</dbReference>
<dbReference type="AlphaFoldDB" id="A0A5C6CF61"/>
<name>A0A5C6CF61_9BACT</name>
<accession>A0A5C6CF61</accession>
<dbReference type="RefSeq" id="WP_146595382.1">
    <property type="nucleotide sequence ID" value="NZ_SJPT01000005.1"/>
</dbReference>
<organism evidence="3 4">
    <name type="scientific">Novipirellula galeiformis</name>
    <dbReference type="NCBI Taxonomy" id="2528004"/>
    <lineage>
        <taxon>Bacteria</taxon>
        <taxon>Pseudomonadati</taxon>
        <taxon>Planctomycetota</taxon>
        <taxon>Planctomycetia</taxon>
        <taxon>Pirellulales</taxon>
        <taxon>Pirellulaceae</taxon>
        <taxon>Novipirellula</taxon>
    </lineage>
</organism>
<evidence type="ECO:0000313" key="4">
    <source>
        <dbReference type="Proteomes" id="UP000316304"/>
    </source>
</evidence>
<dbReference type="EMBL" id="SJPT01000005">
    <property type="protein sequence ID" value="TWU22154.1"/>
    <property type="molecule type" value="Genomic_DNA"/>
</dbReference>
<comment type="caution">
    <text evidence="3">The sequence shown here is derived from an EMBL/GenBank/DDBJ whole genome shotgun (WGS) entry which is preliminary data.</text>
</comment>
<evidence type="ECO:0008006" key="5">
    <source>
        <dbReference type="Google" id="ProtNLM"/>
    </source>
</evidence>
<keyword evidence="4" id="KW-1185">Reference proteome</keyword>
<dbReference type="Proteomes" id="UP000316304">
    <property type="component" value="Unassembled WGS sequence"/>
</dbReference>
<keyword evidence="2" id="KW-1133">Transmembrane helix</keyword>
<dbReference type="SUPFAM" id="SSF46626">
    <property type="entry name" value="Cytochrome c"/>
    <property type="match status" value="1"/>
</dbReference>
<feature type="transmembrane region" description="Helical" evidence="2">
    <location>
        <begin position="43"/>
        <end position="61"/>
    </location>
</feature>
<proteinExistence type="predicted"/>
<sequence length="174" mass="19079">MKKERTKPLDHESGVGKTRSGKPVVRSAVGESVARGTVAKGPVTWTIVLAVIAAAVSWYAVQRDDLPREVEFSGERPVAVATNVDGEAAMLAAISVPAITLPHFEPIMPPGEHREVFMANCVSCHSPRLVTNQFFFPRQKWEEVVQKMVDVFGANIAEDDKPKVVDYLVSIRGR</sequence>
<evidence type="ECO:0000256" key="2">
    <source>
        <dbReference type="SAM" id="Phobius"/>
    </source>
</evidence>
<feature type="compositionally biased region" description="Basic and acidic residues" evidence="1">
    <location>
        <begin position="1"/>
        <end position="14"/>
    </location>
</feature>
<keyword evidence="2" id="KW-0472">Membrane</keyword>
<dbReference type="OrthoDB" id="9789237at2"/>
<dbReference type="InterPro" id="IPR036909">
    <property type="entry name" value="Cyt_c-like_dom_sf"/>
</dbReference>
<dbReference type="Gene3D" id="1.10.760.10">
    <property type="entry name" value="Cytochrome c-like domain"/>
    <property type="match status" value="1"/>
</dbReference>